<dbReference type="InterPro" id="IPR041715">
    <property type="entry name" value="HisRS-like_core"/>
</dbReference>
<protein>
    <recommendedName>
        <fullName evidence="1">Aminoacyl-transfer RNA synthetases class-II family profile domain-containing protein</fullName>
    </recommendedName>
</protein>
<dbReference type="GO" id="GO:0006427">
    <property type="term" value="P:histidyl-tRNA aminoacylation"/>
    <property type="evidence" value="ECO:0007669"/>
    <property type="project" value="TreeGrafter"/>
</dbReference>
<dbReference type="PANTHER" id="PTHR43707">
    <property type="entry name" value="HISTIDYL-TRNA SYNTHETASE"/>
    <property type="match status" value="1"/>
</dbReference>
<organism evidence="2">
    <name type="scientific">marine sediment metagenome</name>
    <dbReference type="NCBI Taxonomy" id="412755"/>
    <lineage>
        <taxon>unclassified sequences</taxon>
        <taxon>metagenomes</taxon>
        <taxon>ecological metagenomes</taxon>
    </lineage>
</organism>
<name>X1UXY1_9ZZZZ</name>
<sequence>MKFQKPKGTRDFYPDELEARKQVFARLKTIAEKYGFKEVETPAFEDLNLLIAKSGPEIKEQVFNLSKKGGETLALRPELTPAIARMFISKQKELAKPVKWYYLTRMWRYEAPQKGRLREFY</sequence>
<dbReference type="Gene3D" id="3.30.930.10">
    <property type="entry name" value="Bira Bifunctional Protein, Domain 2"/>
    <property type="match status" value="1"/>
</dbReference>
<dbReference type="GO" id="GO:0004821">
    <property type="term" value="F:histidine-tRNA ligase activity"/>
    <property type="evidence" value="ECO:0007669"/>
    <property type="project" value="TreeGrafter"/>
</dbReference>
<dbReference type="InterPro" id="IPR004516">
    <property type="entry name" value="HisRS/HisZ"/>
</dbReference>
<feature type="domain" description="Aminoacyl-transfer RNA synthetases class-II family profile" evidence="1">
    <location>
        <begin position="8"/>
        <end position="121"/>
    </location>
</feature>
<dbReference type="Pfam" id="PF13393">
    <property type="entry name" value="tRNA-synt_His"/>
    <property type="match status" value="1"/>
</dbReference>
<feature type="non-terminal residue" evidence="2">
    <location>
        <position position="121"/>
    </location>
</feature>
<reference evidence="2" key="1">
    <citation type="journal article" date="2014" name="Front. Microbiol.">
        <title>High frequency of phylogenetically diverse reductive dehalogenase-homologous genes in deep subseafloor sedimentary metagenomes.</title>
        <authorList>
            <person name="Kawai M."/>
            <person name="Futagami T."/>
            <person name="Toyoda A."/>
            <person name="Takaki Y."/>
            <person name="Nishi S."/>
            <person name="Hori S."/>
            <person name="Arai W."/>
            <person name="Tsubouchi T."/>
            <person name="Morono Y."/>
            <person name="Uchiyama I."/>
            <person name="Ito T."/>
            <person name="Fujiyama A."/>
            <person name="Inagaki F."/>
            <person name="Takami H."/>
        </authorList>
    </citation>
    <scope>NUCLEOTIDE SEQUENCE</scope>
    <source>
        <strain evidence="2">Expedition CK06-06</strain>
    </source>
</reference>
<accession>X1UXY1</accession>
<dbReference type="AlphaFoldDB" id="X1UXY1"/>
<dbReference type="PROSITE" id="PS50862">
    <property type="entry name" value="AA_TRNA_LIGASE_II"/>
    <property type="match status" value="1"/>
</dbReference>
<dbReference type="InterPro" id="IPR045864">
    <property type="entry name" value="aa-tRNA-synth_II/BPL/LPL"/>
</dbReference>
<comment type="caution">
    <text evidence="2">The sequence shown here is derived from an EMBL/GenBank/DDBJ whole genome shotgun (WGS) entry which is preliminary data.</text>
</comment>
<dbReference type="InterPro" id="IPR006195">
    <property type="entry name" value="aa-tRNA-synth_II"/>
</dbReference>
<dbReference type="SUPFAM" id="SSF55681">
    <property type="entry name" value="Class II aaRS and biotin synthetases"/>
    <property type="match status" value="1"/>
</dbReference>
<dbReference type="GO" id="GO:0005737">
    <property type="term" value="C:cytoplasm"/>
    <property type="evidence" value="ECO:0007669"/>
    <property type="project" value="InterPro"/>
</dbReference>
<evidence type="ECO:0000313" key="2">
    <source>
        <dbReference type="EMBL" id="GAI97224.1"/>
    </source>
</evidence>
<proteinExistence type="predicted"/>
<gene>
    <name evidence="2" type="ORF">S12H4_27410</name>
</gene>
<evidence type="ECO:0000259" key="1">
    <source>
        <dbReference type="PROSITE" id="PS50862"/>
    </source>
</evidence>
<dbReference type="EMBL" id="BARW01015647">
    <property type="protein sequence ID" value="GAI97224.1"/>
    <property type="molecule type" value="Genomic_DNA"/>
</dbReference>
<dbReference type="PANTHER" id="PTHR43707:SF1">
    <property type="entry name" value="HISTIDINE--TRNA LIGASE, MITOCHONDRIAL-RELATED"/>
    <property type="match status" value="1"/>
</dbReference>